<sequence length="292" mass="32684">MTTKSYVISPGMGFSFRRGPPIALGNVFEDPLKLDEIPISFRDAKTLPPKVDPPATEGRRVIIKDYSSHSGLQAWVEYLSTFGARLGAEQAKNTLVSYVVESLETDAFTGEGLRAYFTKRERDEEDLRRWLRKGPVYMVTGIKYSTGLEWSVLLAKKSSADGKIQAKLKEDLQAGIQAWAASDWTNLQSGSVPVEAVFAYQVHRLWYRGLLTKTLESKLNRAGVGLSDEPDEEEEEQEEEEEEEEAAAADREEAAAAEIPEIECELFKDFEDVAKERGISVLASDEEFVYVV</sequence>
<evidence type="ECO:0000313" key="2">
    <source>
        <dbReference type="EMBL" id="KAF3769383.1"/>
    </source>
</evidence>
<dbReference type="Proteomes" id="UP000803844">
    <property type="component" value="Unassembled WGS sequence"/>
</dbReference>
<evidence type="ECO:0000313" key="3">
    <source>
        <dbReference type="Proteomes" id="UP000803844"/>
    </source>
</evidence>
<feature type="region of interest" description="Disordered" evidence="1">
    <location>
        <begin position="222"/>
        <end position="258"/>
    </location>
</feature>
<dbReference type="EMBL" id="MU032345">
    <property type="protein sequence ID" value="KAF3769383.1"/>
    <property type="molecule type" value="Genomic_DNA"/>
</dbReference>
<comment type="caution">
    <text evidence="2">The sequence shown here is derived from an EMBL/GenBank/DDBJ whole genome shotgun (WGS) entry which is preliminary data.</text>
</comment>
<organism evidence="2 3">
    <name type="scientific">Cryphonectria parasitica (strain ATCC 38755 / EP155)</name>
    <dbReference type="NCBI Taxonomy" id="660469"/>
    <lineage>
        <taxon>Eukaryota</taxon>
        <taxon>Fungi</taxon>
        <taxon>Dikarya</taxon>
        <taxon>Ascomycota</taxon>
        <taxon>Pezizomycotina</taxon>
        <taxon>Sordariomycetes</taxon>
        <taxon>Sordariomycetidae</taxon>
        <taxon>Diaporthales</taxon>
        <taxon>Cryphonectriaceae</taxon>
        <taxon>Cryphonectria-Endothia species complex</taxon>
        <taxon>Cryphonectria</taxon>
    </lineage>
</organism>
<name>A0A9P5CSK2_CRYP1</name>
<evidence type="ECO:0000256" key="1">
    <source>
        <dbReference type="SAM" id="MobiDB-lite"/>
    </source>
</evidence>
<feature type="compositionally biased region" description="Acidic residues" evidence="1">
    <location>
        <begin position="228"/>
        <end position="247"/>
    </location>
</feature>
<keyword evidence="3" id="KW-1185">Reference proteome</keyword>
<dbReference type="RefSeq" id="XP_040780344.1">
    <property type="nucleotide sequence ID" value="XM_040925912.1"/>
</dbReference>
<dbReference type="OrthoDB" id="4500473at2759"/>
<protein>
    <submittedName>
        <fullName evidence="2">Uncharacterized protein</fullName>
    </submittedName>
</protein>
<proteinExistence type="predicted"/>
<accession>A0A9P5CSK2</accession>
<reference evidence="2" key="1">
    <citation type="journal article" date="2020" name="Phytopathology">
        <title>Genome sequence of the chestnut blight fungus Cryphonectria parasitica EP155: A fundamental resource for an archetypical invasive plant pathogen.</title>
        <authorList>
            <person name="Crouch J.A."/>
            <person name="Dawe A."/>
            <person name="Aerts A."/>
            <person name="Barry K."/>
            <person name="Churchill A.C.L."/>
            <person name="Grimwood J."/>
            <person name="Hillman B."/>
            <person name="Milgroom M.G."/>
            <person name="Pangilinan J."/>
            <person name="Smith M."/>
            <person name="Salamov A."/>
            <person name="Schmutz J."/>
            <person name="Yadav J."/>
            <person name="Grigoriev I.V."/>
            <person name="Nuss D."/>
        </authorList>
    </citation>
    <scope>NUCLEOTIDE SEQUENCE</scope>
    <source>
        <strain evidence="2">EP155</strain>
    </source>
</reference>
<dbReference type="GeneID" id="63843041"/>
<gene>
    <name evidence="2" type="ORF">M406DRAFT_75862</name>
</gene>
<dbReference type="AlphaFoldDB" id="A0A9P5CSK2"/>